<dbReference type="Proteomes" id="UP000023541">
    <property type="component" value="Unassembled WGS sequence"/>
</dbReference>
<dbReference type="AlphaFoldDB" id="A0A023BRB3"/>
<dbReference type="eggNOG" id="ENOG5032RBD">
    <property type="taxonomic scope" value="Bacteria"/>
</dbReference>
<reference evidence="1 2" key="1">
    <citation type="submission" date="2014-04" db="EMBL/GenBank/DDBJ databases">
        <title>Aquimarina sp. 22II-S11-z7 Genome Sequencing.</title>
        <authorList>
            <person name="Lai Q."/>
        </authorList>
    </citation>
    <scope>NUCLEOTIDE SEQUENCE [LARGE SCALE GENOMIC DNA]</scope>
    <source>
        <strain evidence="1 2">22II-S11-z7</strain>
    </source>
</reference>
<evidence type="ECO:0000313" key="1">
    <source>
        <dbReference type="EMBL" id="EZH72343.1"/>
    </source>
</evidence>
<dbReference type="OrthoDB" id="1121874at2"/>
<accession>A0A023BRB3</accession>
<dbReference type="EMBL" id="AQRA01000008">
    <property type="protein sequence ID" value="EZH72343.1"/>
    <property type="molecule type" value="Genomic_DNA"/>
</dbReference>
<sequence>MNKIIVVLFLVTIGFLSCKNTENETNKIEIARHYYKALDNSDGSLMKTLLTDSLLTKIPEYDYRQDYSKKEYLEKWLKWDSVFDPTYKILEIKQENGIVKAKISKIDKRIFFLQQKPFITNEILKFQNDKIIAIETEYVYFNEKVWGENLNTLLTWIAENHPELNGFLHDQTKSGGIKYLKAIELYNKK</sequence>
<dbReference type="STRING" id="1317122.ATO12_23100"/>
<organism evidence="1 2">
    <name type="scientific">Aquimarina atlantica</name>
    <dbReference type="NCBI Taxonomy" id="1317122"/>
    <lineage>
        <taxon>Bacteria</taxon>
        <taxon>Pseudomonadati</taxon>
        <taxon>Bacteroidota</taxon>
        <taxon>Flavobacteriia</taxon>
        <taxon>Flavobacteriales</taxon>
        <taxon>Flavobacteriaceae</taxon>
        <taxon>Aquimarina</taxon>
    </lineage>
</organism>
<proteinExistence type="predicted"/>
<dbReference type="PROSITE" id="PS51257">
    <property type="entry name" value="PROKAR_LIPOPROTEIN"/>
    <property type="match status" value="1"/>
</dbReference>
<evidence type="ECO:0008006" key="3">
    <source>
        <dbReference type="Google" id="ProtNLM"/>
    </source>
</evidence>
<comment type="caution">
    <text evidence="1">The sequence shown here is derived from an EMBL/GenBank/DDBJ whole genome shotgun (WGS) entry which is preliminary data.</text>
</comment>
<gene>
    <name evidence="1" type="ORF">ATO12_23100</name>
</gene>
<protein>
    <recommendedName>
        <fullName evidence="3">SnoaL-like domain-containing protein</fullName>
    </recommendedName>
</protein>
<evidence type="ECO:0000313" key="2">
    <source>
        <dbReference type="Proteomes" id="UP000023541"/>
    </source>
</evidence>
<dbReference type="RefSeq" id="WP_034244815.1">
    <property type="nucleotide sequence ID" value="NZ_AQRA01000008.1"/>
</dbReference>
<name>A0A023BRB3_9FLAO</name>
<keyword evidence="2" id="KW-1185">Reference proteome</keyword>